<keyword evidence="1" id="KW-0732">Signal</keyword>
<dbReference type="EMBL" id="FLUM01000003">
    <property type="protein sequence ID" value="SBW03346.1"/>
    <property type="molecule type" value="Genomic_DNA"/>
</dbReference>
<reference evidence="2" key="1">
    <citation type="submission" date="2016-04" db="EMBL/GenBank/DDBJ databases">
        <authorList>
            <person name="Evans L.H."/>
            <person name="Alamgir A."/>
            <person name="Owens N."/>
            <person name="Weber N.D."/>
            <person name="Virtaneva K."/>
            <person name="Barbian K."/>
            <person name="Babar A."/>
            <person name="Rosenke K."/>
        </authorList>
    </citation>
    <scope>NUCLEOTIDE SEQUENCE</scope>
    <source>
        <strain evidence="2">86-1</strain>
    </source>
</reference>
<proteinExistence type="predicted"/>
<evidence type="ECO:0008006" key="3">
    <source>
        <dbReference type="Google" id="ProtNLM"/>
    </source>
</evidence>
<feature type="signal peptide" evidence="1">
    <location>
        <begin position="1"/>
        <end position="21"/>
    </location>
</feature>
<feature type="chain" id="PRO_5012555592" description="Outer membrane protein beta-barrel domain-containing protein" evidence="1">
    <location>
        <begin position="22"/>
        <end position="491"/>
    </location>
</feature>
<gene>
    <name evidence="2" type="ORF">KL86DYS1_30551</name>
</gene>
<dbReference type="AlphaFoldDB" id="A0A212JV66"/>
<accession>A0A212JV66</accession>
<dbReference type="RefSeq" id="WP_296942481.1">
    <property type="nucleotide sequence ID" value="NZ_LT599032.1"/>
</dbReference>
<evidence type="ECO:0000256" key="1">
    <source>
        <dbReference type="SAM" id="SignalP"/>
    </source>
</evidence>
<name>A0A212JV66_9BACT</name>
<sequence>MKYILSFSFFILFSVSLFSQAYDLTGMQGLRNEKGEVMLELSGYEISISTIKGQIDNDKTLNAITKKYNLETILAEYSEPGTLRANKIIESESKIKDRPKVKLSQVCYIFEKSDKEVDVVSFNTLNQRDIVLEEEVIRVFLENGLTYYISDERAANSISFAGREINLGSACNWMSPHNVNCKGGQMSWSEFSSFESANLDINTRIDANINENISILAEDDIEVVFEGLPSLAHRVVYKQKSGFGRRTDPLIVYYIVQEVRGRYISCVLSNYGYNRNDYELAPLLQEVMSIPVLPESAYNQFDIPQFEENHRQEPEEKEYLVNLVEIRAGSWFPIGSLRNAYKAAPSIGAYVGYPIKKIMAVDIGFQVAFPVSREFFDFYYHKDPYATKADIVVNVNARFRYQQEAAKNVYWTTYAGAGVISVQTDLEKEYYDDGESKWHSFETLDVFGGVNIRYKKVGLYLEYHYTPYSIGNKVRANYGNSAVNLGVAVCF</sequence>
<evidence type="ECO:0000313" key="2">
    <source>
        <dbReference type="EMBL" id="SBW03346.1"/>
    </source>
</evidence>
<organism evidence="2">
    <name type="scientific">uncultured Dysgonomonas sp</name>
    <dbReference type="NCBI Taxonomy" id="206096"/>
    <lineage>
        <taxon>Bacteria</taxon>
        <taxon>Pseudomonadati</taxon>
        <taxon>Bacteroidota</taxon>
        <taxon>Bacteroidia</taxon>
        <taxon>Bacteroidales</taxon>
        <taxon>Dysgonomonadaceae</taxon>
        <taxon>Dysgonomonas</taxon>
        <taxon>environmental samples</taxon>
    </lineage>
</organism>
<protein>
    <recommendedName>
        <fullName evidence="3">Outer membrane protein beta-barrel domain-containing protein</fullName>
    </recommendedName>
</protein>